<evidence type="ECO:0000313" key="13">
    <source>
        <dbReference type="Proteomes" id="UP001497525"/>
    </source>
</evidence>
<comment type="similarity">
    <text evidence="2">Belongs to the amino acid/polyamine transporter 2 family.</text>
</comment>
<evidence type="ECO:0000256" key="7">
    <source>
        <dbReference type="ARBA" id="ARBA00023136"/>
    </source>
</evidence>
<comment type="caution">
    <text evidence="12">The sequence shown here is derived from an EMBL/GenBank/DDBJ whole genome shotgun (WGS) entry which is preliminary data.</text>
</comment>
<sequence length="365" mass="40020">MASPSSHLAPLKEVENDTLELNFECPGAVTEACEPTSTDTMSTETTSSEAAASDNNRDTEEELQTSPTKRRQSGVWGRRFTTALVTPLERRASQMLTAAILLPRRASLVPYAQHTGDLLQSAMNARARLYSYGGAMAFPTGHEPVEPKQSREQFDNASRVSPTWVAGWNVLNIIQGVGILGVPYACAHAGWISIPVILLVALICCFTGRLIGECLYEYPPEHCKNYFHSHKQIKDRKRVSSTFACIASVVLPNGGRITAALVVLLELFGAGVLYTILLGQSAHALLGDILLPNKLTSYWTLIMVYLCLPLLLVSNIRFIAWFSVTGLVGLFCTMTLVIVYCCLEIPHDTTTILSRFKVTDISQLP</sequence>
<evidence type="ECO:0000256" key="1">
    <source>
        <dbReference type="ARBA" id="ARBA00004439"/>
    </source>
</evidence>
<evidence type="ECO:0000256" key="9">
    <source>
        <dbReference type="SAM" id="MobiDB-lite"/>
    </source>
</evidence>
<evidence type="ECO:0000256" key="4">
    <source>
        <dbReference type="ARBA" id="ARBA00022692"/>
    </source>
</evidence>
<evidence type="ECO:0000313" key="12">
    <source>
        <dbReference type="EMBL" id="CAL5139896.1"/>
    </source>
</evidence>
<name>A0AAV2TSQ7_CALDB</name>
<dbReference type="GO" id="GO:0015179">
    <property type="term" value="F:L-amino acid transmembrane transporter activity"/>
    <property type="evidence" value="ECO:0007669"/>
    <property type="project" value="TreeGrafter"/>
</dbReference>
<evidence type="ECO:0000256" key="10">
    <source>
        <dbReference type="SAM" id="Phobius"/>
    </source>
</evidence>
<dbReference type="Pfam" id="PF01490">
    <property type="entry name" value="Aa_trans"/>
    <property type="match status" value="1"/>
</dbReference>
<feature type="compositionally biased region" description="Low complexity" evidence="9">
    <location>
        <begin position="36"/>
        <end position="54"/>
    </location>
</feature>
<proteinExistence type="inferred from homology"/>
<evidence type="ECO:0000256" key="3">
    <source>
        <dbReference type="ARBA" id="ARBA00022448"/>
    </source>
</evidence>
<evidence type="ECO:0000256" key="6">
    <source>
        <dbReference type="ARBA" id="ARBA00022989"/>
    </source>
</evidence>
<keyword evidence="6 10" id="KW-1133">Transmembrane helix</keyword>
<evidence type="ECO:0000256" key="5">
    <source>
        <dbReference type="ARBA" id="ARBA00022775"/>
    </source>
</evidence>
<dbReference type="EMBL" id="CAXLJL010000675">
    <property type="protein sequence ID" value="CAL5139896.1"/>
    <property type="molecule type" value="Genomic_DNA"/>
</dbReference>
<feature type="transmembrane region" description="Helical" evidence="10">
    <location>
        <begin position="189"/>
        <end position="211"/>
    </location>
</feature>
<dbReference type="InterPro" id="IPR013057">
    <property type="entry name" value="AA_transpt_TM"/>
</dbReference>
<evidence type="ECO:0000256" key="8">
    <source>
        <dbReference type="ARBA" id="ARBA00023329"/>
    </source>
</evidence>
<organism evidence="12 13">
    <name type="scientific">Calicophoron daubneyi</name>
    <name type="common">Rumen fluke</name>
    <name type="synonym">Paramphistomum daubneyi</name>
    <dbReference type="NCBI Taxonomy" id="300641"/>
    <lineage>
        <taxon>Eukaryota</taxon>
        <taxon>Metazoa</taxon>
        <taxon>Spiralia</taxon>
        <taxon>Lophotrochozoa</taxon>
        <taxon>Platyhelminthes</taxon>
        <taxon>Trematoda</taxon>
        <taxon>Digenea</taxon>
        <taxon>Plagiorchiida</taxon>
        <taxon>Pronocephalata</taxon>
        <taxon>Paramphistomoidea</taxon>
        <taxon>Paramphistomidae</taxon>
        <taxon>Calicophoron</taxon>
    </lineage>
</organism>
<dbReference type="GO" id="GO:0006836">
    <property type="term" value="P:neurotransmitter transport"/>
    <property type="evidence" value="ECO:0007669"/>
    <property type="project" value="UniProtKB-KW"/>
</dbReference>
<keyword evidence="5" id="KW-0532">Neurotransmitter transport</keyword>
<dbReference type="PANTHER" id="PTHR22950">
    <property type="entry name" value="AMINO ACID TRANSPORTER"/>
    <property type="match status" value="1"/>
</dbReference>
<dbReference type="PANTHER" id="PTHR22950:SF689">
    <property type="entry name" value="VESICULAR INHIBITORY AMINO ACID TRANSPORTER"/>
    <property type="match status" value="1"/>
</dbReference>
<dbReference type="GO" id="GO:0030659">
    <property type="term" value="C:cytoplasmic vesicle membrane"/>
    <property type="evidence" value="ECO:0007669"/>
    <property type="project" value="UniProtKB-SubCell"/>
</dbReference>
<dbReference type="Proteomes" id="UP001497525">
    <property type="component" value="Unassembled WGS sequence"/>
</dbReference>
<evidence type="ECO:0000256" key="2">
    <source>
        <dbReference type="ARBA" id="ARBA00008066"/>
    </source>
</evidence>
<dbReference type="GO" id="GO:0005774">
    <property type="term" value="C:vacuolar membrane"/>
    <property type="evidence" value="ECO:0007669"/>
    <property type="project" value="TreeGrafter"/>
</dbReference>
<feature type="non-terminal residue" evidence="12">
    <location>
        <position position="365"/>
    </location>
</feature>
<keyword evidence="3" id="KW-0813">Transport</keyword>
<protein>
    <recommendedName>
        <fullName evidence="11">Amino acid transporter transmembrane domain-containing protein</fullName>
    </recommendedName>
</protein>
<feature type="transmembrane region" description="Helical" evidence="10">
    <location>
        <begin position="320"/>
        <end position="340"/>
    </location>
</feature>
<keyword evidence="8" id="KW-0968">Cytoplasmic vesicle</keyword>
<keyword evidence="7 10" id="KW-0472">Membrane</keyword>
<evidence type="ECO:0000259" key="11">
    <source>
        <dbReference type="Pfam" id="PF01490"/>
    </source>
</evidence>
<feature type="domain" description="Amino acid transporter transmembrane" evidence="11">
    <location>
        <begin position="163"/>
        <end position="350"/>
    </location>
</feature>
<feature type="transmembrane region" description="Helical" evidence="10">
    <location>
        <begin position="257"/>
        <end position="277"/>
    </location>
</feature>
<gene>
    <name evidence="12" type="ORF">CDAUBV1_LOCUS15087</name>
</gene>
<reference evidence="12" key="1">
    <citation type="submission" date="2024-06" db="EMBL/GenBank/DDBJ databases">
        <authorList>
            <person name="Liu X."/>
            <person name="Lenzi L."/>
            <person name="Haldenby T S."/>
            <person name="Uol C."/>
        </authorList>
    </citation>
    <scope>NUCLEOTIDE SEQUENCE</scope>
</reference>
<feature type="region of interest" description="Disordered" evidence="9">
    <location>
        <begin position="30"/>
        <end position="74"/>
    </location>
</feature>
<feature type="transmembrane region" description="Helical" evidence="10">
    <location>
        <begin position="297"/>
        <end position="313"/>
    </location>
</feature>
<dbReference type="AlphaFoldDB" id="A0AAV2TSQ7"/>
<comment type="subcellular location">
    <subcellularLocation>
        <location evidence="1">Cytoplasmic vesicle membrane</location>
        <topology evidence="1">Multi-pass membrane protein</topology>
    </subcellularLocation>
</comment>
<accession>A0AAV2TSQ7</accession>
<keyword evidence="4 10" id="KW-0812">Transmembrane</keyword>